<dbReference type="STRING" id="632773.BBEV_1639"/>
<evidence type="ECO:0000256" key="6">
    <source>
        <dbReference type="ARBA" id="ARBA00022777"/>
    </source>
</evidence>
<comment type="caution">
    <text evidence="8">Lacks conserved residue(s) required for the propagation of feature annotation.</text>
</comment>
<keyword evidence="4 8" id="KW-0808">Transferase</keyword>
<feature type="binding site" evidence="8">
    <location>
        <position position="10"/>
    </location>
    <ligand>
        <name>ATP</name>
        <dbReference type="ChEBI" id="CHEBI:30616"/>
    </ligand>
</feature>
<dbReference type="PANTHER" id="PTHR43654">
    <property type="entry name" value="GLUTAMATE 5-KINASE"/>
    <property type="match status" value="1"/>
</dbReference>
<dbReference type="SUPFAM" id="SSF88697">
    <property type="entry name" value="PUA domain-like"/>
    <property type="match status" value="1"/>
</dbReference>
<dbReference type="SUPFAM" id="SSF53633">
    <property type="entry name" value="Carbamate kinase-like"/>
    <property type="match status" value="1"/>
</dbReference>
<dbReference type="PROSITE" id="PS00902">
    <property type="entry name" value="GLUTAMATE_5_KINASE"/>
    <property type="match status" value="1"/>
</dbReference>
<dbReference type="GO" id="GO:0005829">
    <property type="term" value="C:cytosol"/>
    <property type="evidence" value="ECO:0007669"/>
    <property type="project" value="TreeGrafter"/>
</dbReference>
<dbReference type="AlphaFoldDB" id="A0A1D7QVG1"/>
<dbReference type="PIRSF" id="PIRSF000729">
    <property type="entry name" value="GK"/>
    <property type="match status" value="1"/>
</dbReference>
<feature type="binding site" evidence="8">
    <location>
        <position position="50"/>
    </location>
    <ligand>
        <name>substrate</name>
    </ligand>
</feature>
<evidence type="ECO:0000256" key="4">
    <source>
        <dbReference type="ARBA" id="ARBA00022679"/>
    </source>
</evidence>
<dbReference type="Proteomes" id="UP000094463">
    <property type="component" value="Chromosome"/>
</dbReference>
<keyword evidence="3 8" id="KW-0641">Proline biosynthesis</keyword>
<dbReference type="InterPro" id="IPR011529">
    <property type="entry name" value="Glu_5kinase"/>
</dbReference>
<dbReference type="Gene3D" id="3.40.1160.10">
    <property type="entry name" value="Acetylglutamate kinase-like"/>
    <property type="match status" value="1"/>
</dbReference>
<keyword evidence="5 8" id="KW-0547">Nucleotide-binding</keyword>
<feature type="binding site" evidence="8">
    <location>
        <begin position="169"/>
        <end position="170"/>
    </location>
    <ligand>
        <name>ATP</name>
        <dbReference type="ChEBI" id="CHEBI:30616"/>
    </ligand>
</feature>
<keyword evidence="11" id="KW-1185">Reference proteome</keyword>
<dbReference type="Pfam" id="PF00696">
    <property type="entry name" value="AA_kinase"/>
    <property type="match status" value="1"/>
</dbReference>
<accession>A0A1D7QVG1</accession>
<organism evidence="10 11">
    <name type="scientific">Salisediminibacterium beveridgei</name>
    <dbReference type="NCBI Taxonomy" id="632773"/>
    <lineage>
        <taxon>Bacteria</taxon>
        <taxon>Bacillati</taxon>
        <taxon>Bacillota</taxon>
        <taxon>Bacilli</taxon>
        <taxon>Bacillales</taxon>
        <taxon>Bacillaceae</taxon>
        <taxon>Salisediminibacterium</taxon>
    </lineage>
</organism>
<gene>
    <name evidence="8 10" type="primary">proB</name>
    <name evidence="10" type="ORF">BBEV_1639</name>
</gene>
<sequence length="380" mass="41115">MTHKSKLVIKIGTSSLASTTGALSEEKLNHIVEVVSASMQAGHQVVLVSSGAIAAGYERMGYPVRPVTTKAKQAAASVGQAILMNAYQEAFMKKGIVSAQLLLTRQEMLQETSYQHLQNTMNELLSRKVLPIINENDSTSIDELTFGDNDHLASLVTGFVHADFCLLFTDVDGIYDRNPKIDPHAKRIQTLTTGELGTDPDLDLRGGSKQGTGGMEAKIHAAVEAATMGATVFIGKLEIDMPNLIQMTINGDGPGTYIVSDQPVPLKTKKQWIAFHATVSGELIIDRGAAEALLTEGKSLLAVGVKQVTGRFTKYATVIVRSPDGAIIGKGRTRCDANMLTDFLHTPPTPSPLVIHRDDWVAMNESYRERMSAHDYTTPI</sequence>
<evidence type="ECO:0000259" key="9">
    <source>
        <dbReference type="SMART" id="SM00359"/>
    </source>
</evidence>
<dbReference type="Gene3D" id="2.30.130.10">
    <property type="entry name" value="PUA domain"/>
    <property type="match status" value="1"/>
</dbReference>
<dbReference type="GO" id="GO:0003723">
    <property type="term" value="F:RNA binding"/>
    <property type="evidence" value="ECO:0007669"/>
    <property type="project" value="InterPro"/>
</dbReference>
<dbReference type="NCBIfam" id="TIGR01027">
    <property type="entry name" value="proB"/>
    <property type="match status" value="1"/>
</dbReference>
<comment type="catalytic activity">
    <reaction evidence="8">
        <text>L-glutamate + ATP = L-glutamyl 5-phosphate + ADP</text>
        <dbReference type="Rhea" id="RHEA:14877"/>
        <dbReference type="ChEBI" id="CHEBI:29985"/>
        <dbReference type="ChEBI" id="CHEBI:30616"/>
        <dbReference type="ChEBI" id="CHEBI:58274"/>
        <dbReference type="ChEBI" id="CHEBI:456216"/>
        <dbReference type="EC" id="2.7.2.11"/>
    </reaction>
</comment>
<keyword evidence="7 8" id="KW-0067">ATP-binding</keyword>
<comment type="subcellular location">
    <subcellularLocation>
        <location evidence="8">Cytoplasm</location>
    </subcellularLocation>
</comment>
<dbReference type="InterPro" id="IPR036393">
    <property type="entry name" value="AceGlu_kinase-like_sf"/>
</dbReference>
<dbReference type="PATRIC" id="fig|632773.3.peg.1722"/>
<dbReference type="InterPro" id="IPR036974">
    <property type="entry name" value="PUA_sf"/>
</dbReference>
<feature type="binding site" evidence="8">
    <location>
        <position position="137"/>
    </location>
    <ligand>
        <name>substrate</name>
    </ligand>
</feature>
<dbReference type="GO" id="GO:0004349">
    <property type="term" value="F:glutamate 5-kinase activity"/>
    <property type="evidence" value="ECO:0007669"/>
    <property type="project" value="UniProtKB-UniRule"/>
</dbReference>
<dbReference type="InterPro" id="IPR015947">
    <property type="entry name" value="PUA-like_sf"/>
</dbReference>
<dbReference type="PROSITE" id="PS50890">
    <property type="entry name" value="PUA"/>
    <property type="match status" value="1"/>
</dbReference>
<feature type="domain" description="PUA" evidence="9">
    <location>
        <begin position="281"/>
        <end position="362"/>
    </location>
</feature>
<evidence type="ECO:0000313" key="11">
    <source>
        <dbReference type="Proteomes" id="UP000094463"/>
    </source>
</evidence>
<proteinExistence type="inferred from homology"/>
<dbReference type="InterPro" id="IPR005715">
    <property type="entry name" value="Glu_5kinase/COase_Synthase"/>
</dbReference>
<dbReference type="KEGG" id="bbev:BBEV_1639"/>
<dbReference type="EC" id="2.7.2.11" evidence="8"/>
<dbReference type="InterPro" id="IPR001048">
    <property type="entry name" value="Asp/Glu/Uridylate_kinase"/>
</dbReference>
<evidence type="ECO:0000256" key="8">
    <source>
        <dbReference type="HAMAP-Rule" id="MF_00456"/>
    </source>
</evidence>
<dbReference type="GO" id="GO:0055129">
    <property type="term" value="P:L-proline biosynthetic process"/>
    <property type="evidence" value="ECO:0007669"/>
    <property type="project" value="UniProtKB-UniRule"/>
</dbReference>
<dbReference type="InterPro" id="IPR002478">
    <property type="entry name" value="PUA"/>
</dbReference>
<dbReference type="Pfam" id="PF01472">
    <property type="entry name" value="PUA"/>
    <property type="match status" value="1"/>
</dbReference>
<dbReference type="EMBL" id="CP012502">
    <property type="protein sequence ID" value="AOM83000.1"/>
    <property type="molecule type" value="Genomic_DNA"/>
</dbReference>
<dbReference type="InterPro" id="IPR001057">
    <property type="entry name" value="Glu/AcGlu_kinase"/>
</dbReference>
<dbReference type="InterPro" id="IPR041739">
    <property type="entry name" value="G5K_ProB"/>
</dbReference>
<evidence type="ECO:0000313" key="10">
    <source>
        <dbReference type="EMBL" id="AOM83000.1"/>
    </source>
</evidence>
<keyword evidence="6 8" id="KW-0418">Kinase</keyword>
<dbReference type="InterPro" id="IPR019797">
    <property type="entry name" value="Glutamate_5-kinase_CS"/>
</dbReference>
<reference evidence="10 11" key="1">
    <citation type="submission" date="2015-08" db="EMBL/GenBank/DDBJ databases">
        <title>The complete genome sequence of Bacillus beveridgei MLTeJB.</title>
        <authorList>
            <person name="Hanson T.E."/>
            <person name="Mesa C."/>
            <person name="Basesman S.M."/>
            <person name="Oremland R.S."/>
        </authorList>
    </citation>
    <scope>NUCLEOTIDE SEQUENCE [LARGE SCALE GENOMIC DNA]</scope>
    <source>
        <strain evidence="10 11">MLTeJB</strain>
    </source>
</reference>
<dbReference type="PRINTS" id="PR00474">
    <property type="entry name" value="GLU5KINASE"/>
</dbReference>
<comment type="function">
    <text evidence="8">Catalyzes the transfer of a phosphate group to glutamate to form L-glutamate 5-phosphate.</text>
</comment>
<name>A0A1D7QVG1_9BACI</name>
<dbReference type="GO" id="GO:0005524">
    <property type="term" value="F:ATP binding"/>
    <property type="evidence" value="ECO:0007669"/>
    <property type="project" value="UniProtKB-KW"/>
</dbReference>
<dbReference type="HAMAP" id="MF_00456">
    <property type="entry name" value="ProB"/>
    <property type="match status" value="1"/>
</dbReference>
<dbReference type="CDD" id="cd21157">
    <property type="entry name" value="PUA_G5K"/>
    <property type="match status" value="1"/>
</dbReference>
<dbReference type="UniPathway" id="UPA00098">
    <property type="reaction ID" value="UER00359"/>
</dbReference>
<dbReference type="SMART" id="SM00359">
    <property type="entry name" value="PUA"/>
    <property type="match status" value="1"/>
</dbReference>
<evidence type="ECO:0000256" key="3">
    <source>
        <dbReference type="ARBA" id="ARBA00022650"/>
    </source>
</evidence>
<protein>
    <recommendedName>
        <fullName evidence="8">Glutamate 5-kinase</fullName>
        <ecNumber evidence="8">2.7.2.11</ecNumber>
    </recommendedName>
    <alternativeName>
        <fullName evidence="8">Gamma-glutamyl kinase</fullName>
        <shortName evidence="8">GK</shortName>
    </alternativeName>
</protein>
<dbReference type="FunFam" id="3.40.1160.10:FF:000018">
    <property type="entry name" value="Glutamate 5-kinase"/>
    <property type="match status" value="1"/>
</dbReference>
<comment type="similarity">
    <text evidence="8">Belongs to the glutamate 5-kinase family.</text>
</comment>
<feature type="binding site" evidence="8">
    <location>
        <position position="149"/>
    </location>
    <ligand>
        <name>substrate</name>
    </ligand>
</feature>
<evidence type="ECO:0000256" key="2">
    <source>
        <dbReference type="ARBA" id="ARBA00022605"/>
    </source>
</evidence>
<dbReference type="PANTHER" id="PTHR43654:SF1">
    <property type="entry name" value="ISOPENTENYL PHOSPHATE KINASE"/>
    <property type="match status" value="1"/>
</dbReference>
<dbReference type="CDD" id="cd04242">
    <property type="entry name" value="AAK_G5K_ProB"/>
    <property type="match status" value="1"/>
</dbReference>
<keyword evidence="1 8" id="KW-0963">Cytoplasm</keyword>
<evidence type="ECO:0000256" key="5">
    <source>
        <dbReference type="ARBA" id="ARBA00022741"/>
    </source>
</evidence>
<comment type="pathway">
    <text evidence="8">Amino-acid biosynthesis; L-proline biosynthesis; L-glutamate 5-semialdehyde from L-glutamate: step 1/2.</text>
</comment>
<keyword evidence="2 8" id="KW-0028">Amino-acid biosynthesis</keyword>
<evidence type="ECO:0000256" key="7">
    <source>
        <dbReference type="ARBA" id="ARBA00022840"/>
    </source>
</evidence>
<evidence type="ECO:0000256" key="1">
    <source>
        <dbReference type="ARBA" id="ARBA00022490"/>
    </source>
</evidence>